<accession>A0AA39CAW5</accession>
<keyword evidence="2" id="KW-0732">Signal</keyword>
<feature type="chain" id="PRO_5041450393" description="TIL domain-containing protein" evidence="2">
    <location>
        <begin position="23"/>
        <end position="113"/>
    </location>
</feature>
<dbReference type="Gene3D" id="2.10.25.10">
    <property type="entry name" value="Laminin"/>
    <property type="match status" value="1"/>
</dbReference>
<protein>
    <recommendedName>
        <fullName evidence="3">TIL domain-containing protein</fullName>
    </recommendedName>
</protein>
<dbReference type="CDD" id="cd19941">
    <property type="entry name" value="TIL"/>
    <property type="match status" value="1"/>
</dbReference>
<gene>
    <name evidence="4" type="ORF">PV327_009532</name>
</gene>
<reference evidence="4" key="1">
    <citation type="journal article" date="2023" name="bioRxiv">
        <title>Scaffold-level genome assemblies of two parasitoid biocontrol wasps reveal the parthenogenesis mechanism and an associated novel virus.</title>
        <authorList>
            <person name="Inwood S."/>
            <person name="Skelly J."/>
            <person name="Guhlin J."/>
            <person name="Harrop T."/>
            <person name="Goldson S."/>
            <person name="Dearden P."/>
        </authorList>
    </citation>
    <scope>NUCLEOTIDE SEQUENCE</scope>
    <source>
        <strain evidence="4">Lincoln</strain>
        <tissue evidence="4">Whole body</tissue>
    </source>
</reference>
<evidence type="ECO:0000259" key="3">
    <source>
        <dbReference type="Pfam" id="PF01826"/>
    </source>
</evidence>
<feature type="non-terminal residue" evidence="4">
    <location>
        <position position="1"/>
    </location>
</feature>
<evidence type="ECO:0000313" key="5">
    <source>
        <dbReference type="Proteomes" id="UP001168972"/>
    </source>
</evidence>
<name>A0AA39CAW5_MICHY</name>
<dbReference type="AlphaFoldDB" id="A0AA39CAW5"/>
<comment type="caution">
    <text evidence="4">The sequence shown here is derived from an EMBL/GenBank/DDBJ whole genome shotgun (WGS) entry which is preliminary data.</text>
</comment>
<sequence>MNSFIFNLFLSVVVIYAVYTSAKPSGVPYPGYGGGFPQVVQSISQLDNECNTKCIGGPNDICKICAWACPDTCDNVDNPPPCHAPCKPNTCDCVEGTVRNLATGQCVLPMSCP</sequence>
<dbReference type="SUPFAM" id="SSF57567">
    <property type="entry name" value="Serine protease inhibitors"/>
    <property type="match status" value="1"/>
</dbReference>
<reference evidence="4" key="2">
    <citation type="submission" date="2023-03" db="EMBL/GenBank/DDBJ databases">
        <authorList>
            <person name="Inwood S.N."/>
            <person name="Skelly J.G."/>
            <person name="Guhlin J."/>
            <person name="Harrop T.W.R."/>
            <person name="Goldson S.G."/>
            <person name="Dearden P.K."/>
        </authorList>
    </citation>
    <scope>NUCLEOTIDE SEQUENCE</scope>
    <source>
        <strain evidence="4">Lincoln</strain>
        <tissue evidence="4">Whole body</tissue>
    </source>
</reference>
<dbReference type="Proteomes" id="UP001168972">
    <property type="component" value="Unassembled WGS sequence"/>
</dbReference>
<evidence type="ECO:0000256" key="1">
    <source>
        <dbReference type="ARBA" id="ARBA00007611"/>
    </source>
</evidence>
<organism evidence="4 5">
    <name type="scientific">Microctonus hyperodae</name>
    <name type="common">Parasitoid wasp</name>
    <dbReference type="NCBI Taxonomy" id="165561"/>
    <lineage>
        <taxon>Eukaryota</taxon>
        <taxon>Metazoa</taxon>
        <taxon>Ecdysozoa</taxon>
        <taxon>Arthropoda</taxon>
        <taxon>Hexapoda</taxon>
        <taxon>Insecta</taxon>
        <taxon>Pterygota</taxon>
        <taxon>Neoptera</taxon>
        <taxon>Endopterygota</taxon>
        <taxon>Hymenoptera</taxon>
        <taxon>Apocrita</taxon>
        <taxon>Ichneumonoidea</taxon>
        <taxon>Braconidae</taxon>
        <taxon>Euphorinae</taxon>
        <taxon>Microctonus</taxon>
    </lineage>
</organism>
<keyword evidence="5" id="KW-1185">Reference proteome</keyword>
<proteinExistence type="inferred from homology"/>
<comment type="similarity">
    <text evidence="1">Belongs to the serine protease inhibitor-like (TIL domain-containing) family.</text>
</comment>
<dbReference type="Pfam" id="PF01826">
    <property type="entry name" value="TIL"/>
    <property type="match status" value="1"/>
</dbReference>
<feature type="signal peptide" evidence="2">
    <location>
        <begin position="1"/>
        <end position="22"/>
    </location>
</feature>
<evidence type="ECO:0000256" key="2">
    <source>
        <dbReference type="SAM" id="SignalP"/>
    </source>
</evidence>
<dbReference type="EMBL" id="JAQQBR010001835">
    <property type="protein sequence ID" value="KAK0161013.1"/>
    <property type="molecule type" value="Genomic_DNA"/>
</dbReference>
<feature type="domain" description="TIL" evidence="3">
    <location>
        <begin position="58"/>
        <end position="112"/>
    </location>
</feature>
<evidence type="ECO:0000313" key="4">
    <source>
        <dbReference type="EMBL" id="KAK0161013.1"/>
    </source>
</evidence>
<dbReference type="InterPro" id="IPR036084">
    <property type="entry name" value="Ser_inhib-like_sf"/>
</dbReference>
<dbReference type="InterPro" id="IPR002919">
    <property type="entry name" value="TIL_dom"/>
</dbReference>